<evidence type="ECO:0000313" key="2">
    <source>
        <dbReference type="Proteomes" id="UP000305198"/>
    </source>
</evidence>
<dbReference type="PANTHER" id="PTHR39337">
    <property type="entry name" value="BLR5642 PROTEIN"/>
    <property type="match status" value="1"/>
</dbReference>
<dbReference type="PIRSF" id="PIRSF024492">
    <property type="entry name" value="UCP024492"/>
    <property type="match status" value="1"/>
</dbReference>
<dbReference type="EMBL" id="SWAV01000002">
    <property type="protein sequence ID" value="TKA92064.1"/>
    <property type="molecule type" value="Genomic_DNA"/>
</dbReference>
<dbReference type="InterPro" id="IPR014519">
    <property type="entry name" value="UCP024492"/>
</dbReference>
<dbReference type="Pfam" id="PF04343">
    <property type="entry name" value="DUF488"/>
    <property type="match status" value="1"/>
</dbReference>
<sequence length="195" mass="22480">MAQAETIWTIGHSTRSIEEFIALLHHYRIEAIADVRRFPGSRRLPQFGQEALRASLNEAGIDYQLITELGGRRRAAADSVNLAWRNASFRGYADHTASREFAIGLERLQQLAVRSRTSMMCAEVLWWRCHRSLVSDVLMVDGTRVMHIQDEQHCDEHPYTRPARLYQGRLTYDATRGEPLNARERSQGIQQQLEF</sequence>
<proteinExistence type="predicted"/>
<protein>
    <submittedName>
        <fullName evidence="1">DUF488 domain-containing protein</fullName>
    </submittedName>
</protein>
<dbReference type="AlphaFoldDB" id="A0A4U0YQ95"/>
<dbReference type="Proteomes" id="UP000305198">
    <property type="component" value="Unassembled WGS sequence"/>
</dbReference>
<dbReference type="PANTHER" id="PTHR39337:SF1">
    <property type="entry name" value="BLR5642 PROTEIN"/>
    <property type="match status" value="1"/>
</dbReference>
<name>A0A4U0YQ95_9GAMM</name>
<gene>
    <name evidence="1" type="ORF">FA869_06615</name>
</gene>
<dbReference type="InterPro" id="IPR007438">
    <property type="entry name" value="DUF488"/>
</dbReference>
<organism evidence="1 2">
    <name type="scientific">Halopseudomonas bauzanensis</name>
    <dbReference type="NCBI Taxonomy" id="653930"/>
    <lineage>
        <taxon>Bacteria</taxon>
        <taxon>Pseudomonadati</taxon>
        <taxon>Pseudomonadota</taxon>
        <taxon>Gammaproteobacteria</taxon>
        <taxon>Pseudomonadales</taxon>
        <taxon>Pseudomonadaceae</taxon>
        <taxon>Halopseudomonas</taxon>
    </lineage>
</organism>
<comment type="caution">
    <text evidence="1">The sequence shown here is derived from an EMBL/GenBank/DDBJ whole genome shotgun (WGS) entry which is preliminary data.</text>
</comment>
<accession>A0A4U0YQ95</accession>
<reference evidence="1 2" key="1">
    <citation type="submission" date="2019-04" db="EMBL/GenBank/DDBJ databases">
        <title>Crypto-aerobic microbial life in anoxic (sulfidic) marine sediments.</title>
        <authorList>
            <person name="Bhattacharya S."/>
            <person name="Roy C."/>
            <person name="Mondal N."/>
            <person name="Sarkar J."/>
            <person name="Mandal S."/>
            <person name="Rameez M.J."/>
            <person name="Ghosh W."/>
        </authorList>
    </citation>
    <scope>NUCLEOTIDE SEQUENCE [LARGE SCALE GENOMIC DNA]</scope>
    <source>
        <strain evidence="1 2">SBBB</strain>
    </source>
</reference>
<evidence type="ECO:0000313" key="1">
    <source>
        <dbReference type="EMBL" id="TKA92064.1"/>
    </source>
</evidence>
<dbReference type="RefSeq" id="WP_136869093.1">
    <property type="nucleotide sequence ID" value="NZ_SWAV01000002.1"/>
</dbReference>